<accession>A0A2K3LC68</accession>
<name>A0A2K3LC68_TRIPR</name>
<keyword evidence="2" id="KW-0675">Receptor</keyword>
<dbReference type="AlphaFoldDB" id="A0A2K3LC68"/>
<feature type="compositionally biased region" description="Polar residues" evidence="1">
    <location>
        <begin position="165"/>
        <end position="178"/>
    </location>
</feature>
<organism evidence="2 3">
    <name type="scientific">Trifolium pratense</name>
    <name type="common">Red clover</name>
    <dbReference type="NCBI Taxonomy" id="57577"/>
    <lineage>
        <taxon>Eukaryota</taxon>
        <taxon>Viridiplantae</taxon>
        <taxon>Streptophyta</taxon>
        <taxon>Embryophyta</taxon>
        <taxon>Tracheophyta</taxon>
        <taxon>Spermatophyta</taxon>
        <taxon>Magnoliopsida</taxon>
        <taxon>eudicotyledons</taxon>
        <taxon>Gunneridae</taxon>
        <taxon>Pentapetalae</taxon>
        <taxon>rosids</taxon>
        <taxon>fabids</taxon>
        <taxon>Fabales</taxon>
        <taxon>Fabaceae</taxon>
        <taxon>Papilionoideae</taxon>
        <taxon>50 kb inversion clade</taxon>
        <taxon>NPAAA clade</taxon>
        <taxon>Hologalegina</taxon>
        <taxon>IRL clade</taxon>
        <taxon>Trifolieae</taxon>
        <taxon>Trifolium</taxon>
    </lineage>
</organism>
<dbReference type="PANTHER" id="PTHR36617">
    <property type="entry name" value="PROTEIN, PUTATIVE-RELATED"/>
    <property type="match status" value="1"/>
</dbReference>
<feature type="region of interest" description="Disordered" evidence="1">
    <location>
        <begin position="163"/>
        <end position="187"/>
    </location>
</feature>
<keyword evidence="2" id="KW-0808">Transferase</keyword>
<dbReference type="EMBL" id="ASHM01030151">
    <property type="protein sequence ID" value="PNX76130.1"/>
    <property type="molecule type" value="Genomic_DNA"/>
</dbReference>
<evidence type="ECO:0000256" key="1">
    <source>
        <dbReference type="SAM" id="MobiDB-lite"/>
    </source>
</evidence>
<reference evidence="2 3" key="2">
    <citation type="journal article" date="2017" name="Front. Plant Sci.">
        <title>Gene Classification and Mining of Molecular Markers Useful in Red Clover (Trifolium pratense) Breeding.</title>
        <authorList>
            <person name="Istvanek J."/>
            <person name="Dluhosova J."/>
            <person name="Dluhos P."/>
            <person name="Patkova L."/>
            <person name="Nedelnik J."/>
            <person name="Repkova J."/>
        </authorList>
    </citation>
    <scope>NUCLEOTIDE SEQUENCE [LARGE SCALE GENOMIC DNA]</scope>
    <source>
        <strain evidence="3">cv. Tatra</strain>
        <tissue evidence="2">Young leaves</tissue>
    </source>
</reference>
<dbReference type="Proteomes" id="UP000236291">
    <property type="component" value="Unassembled WGS sequence"/>
</dbReference>
<comment type="caution">
    <text evidence="2">The sequence shown here is derived from an EMBL/GenBank/DDBJ whole genome shotgun (WGS) entry which is preliminary data.</text>
</comment>
<protein>
    <submittedName>
        <fullName evidence="2">Cysteine-rich receptor-like protein kinase</fullName>
    </submittedName>
</protein>
<proteinExistence type="predicted"/>
<gene>
    <name evidence="2" type="ORF">L195_g032075</name>
</gene>
<evidence type="ECO:0000313" key="3">
    <source>
        <dbReference type="Proteomes" id="UP000236291"/>
    </source>
</evidence>
<evidence type="ECO:0000313" key="2">
    <source>
        <dbReference type="EMBL" id="PNX76130.1"/>
    </source>
</evidence>
<dbReference type="PANTHER" id="PTHR36617:SF15">
    <property type="entry name" value="REVERSE TRANSCRIPTASE ZINC-BINDING DOMAIN-CONTAINING PROTEIN"/>
    <property type="match status" value="1"/>
</dbReference>
<dbReference type="GO" id="GO:0016301">
    <property type="term" value="F:kinase activity"/>
    <property type="evidence" value="ECO:0007669"/>
    <property type="project" value="UniProtKB-KW"/>
</dbReference>
<keyword evidence="2" id="KW-0418">Kinase</keyword>
<sequence length="219" mass="25210">MDIVGCRCGWRDVFLLGLHLDVPLDWFSEGLIKKVGNGKSTTFWFDPWVDISSLRTRFPVMYQRWLLTNMMLLLSDPQPATIEDVWLWRHDSSGVFSIKSAYSLVEEKARFERNIRDVGVTNLARMWASWATSKVIIFSWQLLKDRVPSRQNLLKHRVLVGSSEPKPQSQMEGTSYSNADCDEVSGSVTPSQKQELLKFELQSLNTNLPMMVIIALWLL</sequence>
<reference evidence="2 3" key="1">
    <citation type="journal article" date="2014" name="Am. J. Bot.">
        <title>Genome assembly and annotation for red clover (Trifolium pratense; Fabaceae).</title>
        <authorList>
            <person name="Istvanek J."/>
            <person name="Jaros M."/>
            <person name="Krenek A."/>
            <person name="Repkova J."/>
        </authorList>
    </citation>
    <scope>NUCLEOTIDE SEQUENCE [LARGE SCALE GENOMIC DNA]</scope>
    <source>
        <strain evidence="3">cv. Tatra</strain>
        <tissue evidence="2">Young leaves</tissue>
    </source>
</reference>